<evidence type="ECO:0000313" key="3">
    <source>
        <dbReference type="Proteomes" id="UP001280121"/>
    </source>
</evidence>
<dbReference type="InterPro" id="IPR018289">
    <property type="entry name" value="MULE_transposase_dom"/>
</dbReference>
<feature type="domain" description="MULE transposase" evidence="1">
    <location>
        <begin position="17"/>
        <end position="108"/>
    </location>
</feature>
<dbReference type="PANTHER" id="PTHR31973:SF187">
    <property type="entry name" value="MUTATOR TRANSPOSASE MUDRA PROTEIN"/>
    <property type="match status" value="1"/>
</dbReference>
<name>A0AAD9WRZ3_9ROSI</name>
<dbReference type="Pfam" id="PF10551">
    <property type="entry name" value="MULE"/>
    <property type="match status" value="1"/>
</dbReference>
<reference evidence="2" key="1">
    <citation type="journal article" date="2023" name="Plant J.">
        <title>Genome sequences and population genomics provide insights into the demographic history, inbreeding, and mutation load of two 'living fossil' tree species of Dipteronia.</title>
        <authorList>
            <person name="Feng Y."/>
            <person name="Comes H.P."/>
            <person name="Chen J."/>
            <person name="Zhu S."/>
            <person name="Lu R."/>
            <person name="Zhang X."/>
            <person name="Li P."/>
            <person name="Qiu J."/>
            <person name="Olsen K.M."/>
            <person name="Qiu Y."/>
        </authorList>
    </citation>
    <scope>NUCLEOTIDE SEQUENCE</scope>
    <source>
        <strain evidence="2">KIB01</strain>
    </source>
</reference>
<gene>
    <name evidence="2" type="ORF">Ddye_022999</name>
</gene>
<dbReference type="PANTHER" id="PTHR31973">
    <property type="entry name" value="POLYPROTEIN, PUTATIVE-RELATED"/>
    <property type="match status" value="1"/>
</dbReference>
<evidence type="ECO:0000313" key="2">
    <source>
        <dbReference type="EMBL" id="KAK2641236.1"/>
    </source>
</evidence>
<keyword evidence="3" id="KW-1185">Reference proteome</keyword>
<dbReference type="EMBL" id="JANJYI010000007">
    <property type="protein sequence ID" value="KAK2641236.1"/>
    <property type="molecule type" value="Genomic_DNA"/>
</dbReference>
<accession>A0AAD9WRZ3</accession>
<dbReference type="Proteomes" id="UP001280121">
    <property type="component" value="Unassembled WGS sequence"/>
</dbReference>
<sequence>MSLGGSLREFRRCMCQVIAVDDTHLKGIFGTTMFATTTQDENEQVYQFSFGYDDLKNNLTWQWFLDCLKGALGHIDDLVFIFDRHASIISKVFPYGTHIICCWHFYKNTKKRYHRKDITAIIDKATRLYTELKYNRHMEKLQSLHHNAFDYVNVTGPYKWS</sequence>
<comment type="caution">
    <text evidence="2">The sequence shown here is derived from an EMBL/GenBank/DDBJ whole genome shotgun (WGS) entry which is preliminary data.</text>
</comment>
<dbReference type="AlphaFoldDB" id="A0AAD9WRZ3"/>
<proteinExistence type="predicted"/>
<protein>
    <recommendedName>
        <fullName evidence="1">MULE transposase domain-containing protein</fullName>
    </recommendedName>
</protein>
<evidence type="ECO:0000259" key="1">
    <source>
        <dbReference type="Pfam" id="PF10551"/>
    </source>
</evidence>
<organism evidence="2 3">
    <name type="scientific">Dipteronia dyeriana</name>
    <dbReference type="NCBI Taxonomy" id="168575"/>
    <lineage>
        <taxon>Eukaryota</taxon>
        <taxon>Viridiplantae</taxon>
        <taxon>Streptophyta</taxon>
        <taxon>Embryophyta</taxon>
        <taxon>Tracheophyta</taxon>
        <taxon>Spermatophyta</taxon>
        <taxon>Magnoliopsida</taxon>
        <taxon>eudicotyledons</taxon>
        <taxon>Gunneridae</taxon>
        <taxon>Pentapetalae</taxon>
        <taxon>rosids</taxon>
        <taxon>malvids</taxon>
        <taxon>Sapindales</taxon>
        <taxon>Sapindaceae</taxon>
        <taxon>Hippocastanoideae</taxon>
        <taxon>Acereae</taxon>
        <taxon>Dipteronia</taxon>
    </lineage>
</organism>